<evidence type="ECO:0000256" key="10">
    <source>
        <dbReference type="ARBA" id="ARBA00023180"/>
    </source>
</evidence>
<dbReference type="EMBL" id="CAWYQH010000106">
    <property type="protein sequence ID" value="CAK8687808.1"/>
    <property type="molecule type" value="Genomic_DNA"/>
</dbReference>
<keyword evidence="8 15" id="KW-0472">Membrane</keyword>
<keyword evidence="7" id="KW-0406">Ion transport</keyword>
<keyword evidence="9" id="KW-0675">Receptor</keyword>
<evidence type="ECO:0008006" key="21">
    <source>
        <dbReference type="Google" id="ProtNLM"/>
    </source>
</evidence>
<keyword evidence="16" id="KW-0732">Signal</keyword>
<gene>
    <name evidence="19" type="ORF">CVLEPA_LOCUS19868</name>
</gene>
<dbReference type="SUPFAM" id="SSF53850">
    <property type="entry name" value="Periplasmic binding protein-like II"/>
    <property type="match status" value="1"/>
</dbReference>
<evidence type="ECO:0000256" key="2">
    <source>
        <dbReference type="ARBA" id="ARBA00022448"/>
    </source>
</evidence>
<keyword evidence="5 15" id="KW-1133">Transmembrane helix</keyword>
<evidence type="ECO:0000256" key="16">
    <source>
        <dbReference type="SAM" id="SignalP"/>
    </source>
</evidence>
<feature type="signal peptide" evidence="16">
    <location>
        <begin position="1"/>
        <end position="20"/>
    </location>
</feature>
<keyword evidence="10" id="KW-0325">Glycoprotein</keyword>
<comment type="subcellular location">
    <subcellularLocation>
        <location evidence="1">Cell membrane</location>
        <topology evidence="1">Multi-pass membrane protein</topology>
    </subcellularLocation>
    <subcellularLocation>
        <location evidence="14">Postsynaptic cell membrane</location>
    </subcellularLocation>
</comment>
<feature type="transmembrane region" description="Helical" evidence="15">
    <location>
        <begin position="814"/>
        <end position="834"/>
    </location>
</feature>
<dbReference type="InterPro" id="IPR001828">
    <property type="entry name" value="ANF_lig-bd_rcpt"/>
</dbReference>
<evidence type="ECO:0000256" key="7">
    <source>
        <dbReference type="ARBA" id="ARBA00023065"/>
    </source>
</evidence>
<sequence>MCFKLFAVLTLSCMICCVNSKLIIRIGAIFEFDSLAARRALRISVDDVNNDVQVSPKAEVRYVIKNVTRGETLDAYNQACDLLSIGVTSLVSVTSCQVAMTIQSIAESRGIPLLQVTDGNCDRFTSDYVFSTSPKPELLNKAIGQLLSRSGINSDVIVYDGNQGSSKTQNFVSQLNKLSQKRGFPLIFPVKLDEWKEDGLMTARSKVEAYLRSNVVNGLSGVILFTNASNANDIITQTRAGTSPSQQNWIVVDVGSTSQTMTSLSSATSSSVTVVKQFCPEGGANMQSFISRWNDDLRQTSRESRAQLPAEIPFQAFHLYDGVRHLTNAIWRSLQEGTYGAASPIGCRPGVFWPDGKPIMKAVKNINSRGLLGDIDISSDGWNKVASFEILKKNSGQTSFQSVGIWNSFTEYQLQRNYSDVIMQNATFRIATLEEAPFVMIDRMRDGNARYTGFAVELLKKISQNLGFKFELYEVGDGKYGARLPNGSWNGLIGDLVKRKADMAVAALTITTDRRKAVDFTERVMDYAVGIATKRLQTTSTLFSFLEPFHYKVWLCIFSSLIFVVVFIYFLHQINPHRRYGDEENVLEPGFSVGGAFWFAYSCLVQQGLELRKASFPVHVVVASWWFFVLIIVTSYTANLAALFISRGPSLPIRSFRHLADQSDIRYGTVSDKYIYDFIMKKGAESSEKNSFYKKMSRMVDSNPLDDVCDGFERASSGGFAFLWDEAVIKYQVLRHKSCAITTISDSIMYGGYGIALQQGSEYRDKMSRAIFELRESGYMDQLRRKWWSQTGNCPLDHEAFSNNALTLKNFTGVFLLLAFGLLVASVIAVAQIAHHVMKKKPYPPTPSGVKNCQNPTNDVSHPVRAIITKTELRHLINEVFNDDGFDARKNLSHGHKTRFVFIDPQGDAKQSQQQQSDPPYNYQSNMMEKLAKSGSSDIICTNDVESRHQNCNHYDVTTFKSGETSKGNDHATRRSRATSNVESVTCHRAFNILNKIDEIAEEEEITSFSDALDRAKTSDLRQTSTESDVIPDSQPTLNHLASILKKSSV</sequence>
<feature type="transmembrane region" description="Helical" evidence="15">
    <location>
        <begin position="551"/>
        <end position="571"/>
    </location>
</feature>
<evidence type="ECO:0000256" key="8">
    <source>
        <dbReference type="ARBA" id="ARBA00023136"/>
    </source>
</evidence>
<dbReference type="Gene3D" id="3.40.190.10">
    <property type="entry name" value="Periplasmic binding protein-like II"/>
    <property type="match status" value="2"/>
</dbReference>
<evidence type="ECO:0000256" key="9">
    <source>
        <dbReference type="ARBA" id="ARBA00023170"/>
    </source>
</evidence>
<dbReference type="InterPro" id="IPR019594">
    <property type="entry name" value="Glu/Gly-bd"/>
</dbReference>
<feature type="domain" description="Ionotropic glutamate receptor C-terminal" evidence="17">
    <location>
        <begin position="427"/>
        <end position="790"/>
    </location>
</feature>
<evidence type="ECO:0000256" key="14">
    <source>
        <dbReference type="ARBA" id="ARBA00034100"/>
    </source>
</evidence>
<evidence type="ECO:0000256" key="15">
    <source>
        <dbReference type="SAM" id="Phobius"/>
    </source>
</evidence>
<evidence type="ECO:0000256" key="11">
    <source>
        <dbReference type="ARBA" id="ARBA00023257"/>
    </source>
</evidence>
<evidence type="ECO:0000313" key="20">
    <source>
        <dbReference type="Proteomes" id="UP001642483"/>
    </source>
</evidence>
<dbReference type="InterPro" id="IPR001508">
    <property type="entry name" value="Iono_Glu_rcpt_met"/>
</dbReference>
<keyword evidence="12" id="KW-1071">Ligand-gated ion channel</keyword>
<dbReference type="Pfam" id="PF00060">
    <property type="entry name" value="Lig_chan"/>
    <property type="match status" value="1"/>
</dbReference>
<proteinExistence type="predicted"/>
<dbReference type="InterPro" id="IPR015683">
    <property type="entry name" value="Ionotropic_Glu_rcpt"/>
</dbReference>
<dbReference type="CDD" id="cd13685">
    <property type="entry name" value="PBP2_iGluR_non_NMDA_like"/>
    <property type="match status" value="1"/>
</dbReference>
<evidence type="ECO:0000256" key="13">
    <source>
        <dbReference type="ARBA" id="ARBA00023303"/>
    </source>
</evidence>
<feature type="transmembrane region" description="Helical" evidence="15">
    <location>
        <begin position="591"/>
        <end position="609"/>
    </location>
</feature>
<evidence type="ECO:0000259" key="17">
    <source>
        <dbReference type="SMART" id="SM00079"/>
    </source>
</evidence>
<keyword evidence="3" id="KW-1003">Cell membrane</keyword>
<evidence type="ECO:0000256" key="3">
    <source>
        <dbReference type="ARBA" id="ARBA00022475"/>
    </source>
</evidence>
<dbReference type="Gene3D" id="1.10.287.70">
    <property type="match status" value="1"/>
</dbReference>
<keyword evidence="13" id="KW-0407">Ion channel</keyword>
<dbReference type="SMART" id="SM00079">
    <property type="entry name" value="PBPe"/>
    <property type="match status" value="1"/>
</dbReference>
<evidence type="ECO:0000256" key="5">
    <source>
        <dbReference type="ARBA" id="ARBA00022989"/>
    </source>
</evidence>
<dbReference type="SUPFAM" id="SSF53822">
    <property type="entry name" value="Periplasmic binding protein-like I"/>
    <property type="match status" value="1"/>
</dbReference>
<keyword evidence="4 15" id="KW-0812">Transmembrane</keyword>
<evidence type="ECO:0000256" key="12">
    <source>
        <dbReference type="ARBA" id="ARBA00023286"/>
    </source>
</evidence>
<dbReference type="InterPro" id="IPR028082">
    <property type="entry name" value="Peripla_BP_I"/>
</dbReference>
<dbReference type="SMART" id="SM00918">
    <property type="entry name" value="Lig_chan-Glu_bd"/>
    <property type="match status" value="1"/>
</dbReference>
<evidence type="ECO:0000259" key="18">
    <source>
        <dbReference type="SMART" id="SM00918"/>
    </source>
</evidence>
<keyword evidence="11" id="KW-0628">Postsynaptic cell membrane</keyword>
<name>A0ABP0G8J6_CLALP</name>
<dbReference type="Gene3D" id="3.40.50.2300">
    <property type="match status" value="2"/>
</dbReference>
<accession>A0ABP0G8J6</accession>
<dbReference type="Proteomes" id="UP001642483">
    <property type="component" value="Unassembled WGS sequence"/>
</dbReference>
<feature type="transmembrane region" description="Helical" evidence="15">
    <location>
        <begin position="621"/>
        <end position="645"/>
    </location>
</feature>
<evidence type="ECO:0000256" key="6">
    <source>
        <dbReference type="ARBA" id="ARBA00023018"/>
    </source>
</evidence>
<keyword evidence="6" id="KW-0770">Synapse</keyword>
<evidence type="ECO:0000256" key="1">
    <source>
        <dbReference type="ARBA" id="ARBA00004651"/>
    </source>
</evidence>
<evidence type="ECO:0000256" key="4">
    <source>
        <dbReference type="ARBA" id="ARBA00022692"/>
    </source>
</evidence>
<reference evidence="19 20" key="1">
    <citation type="submission" date="2024-02" db="EMBL/GenBank/DDBJ databases">
        <authorList>
            <person name="Daric V."/>
            <person name="Darras S."/>
        </authorList>
    </citation>
    <scope>NUCLEOTIDE SEQUENCE [LARGE SCALE GENOMIC DNA]</scope>
</reference>
<organism evidence="19 20">
    <name type="scientific">Clavelina lepadiformis</name>
    <name type="common">Light-bulb sea squirt</name>
    <name type="synonym">Ascidia lepadiformis</name>
    <dbReference type="NCBI Taxonomy" id="159417"/>
    <lineage>
        <taxon>Eukaryota</taxon>
        <taxon>Metazoa</taxon>
        <taxon>Chordata</taxon>
        <taxon>Tunicata</taxon>
        <taxon>Ascidiacea</taxon>
        <taxon>Aplousobranchia</taxon>
        <taxon>Clavelinidae</taxon>
        <taxon>Clavelina</taxon>
    </lineage>
</organism>
<feature type="chain" id="PRO_5046181325" description="Glutamate receptor" evidence="16">
    <location>
        <begin position="21"/>
        <end position="1050"/>
    </location>
</feature>
<keyword evidence="20" id="KW-1185">Reference proteome</keyword>
<dbReference type="InterPro" id="IPR001320">
    <property type="entry name" value="Iontro_rcpt_C"/>
</dbReference>
<feature type="domain" description="Ionotropic glutamate receptor L-glutamate and glycine-binding" evidence="18">
    <location>
        <begin position="437"/>
        <end position="498"/>
    </location>
</feature>
<dbReference type="PANTHER" id="PTHR18966">
    <property type="entry name" value="IONOTROPIC GLUTAMATE RECEPTOR"/>
    <property type="match status" value="1"/>
</dbReference>
<protein>
    <recommendedName>
        <fullName evidence="21">Glutamate receptor</fullName>
    </recommendedName>
</protein>
<dbReference type="Pfam" id="PF01094">
    <property type="entry name" value="ANF_receptor"/>
    <property type="match status" value="1"/>
</dbReference>
<comment type="caution">
    <text evidence="19">The sequence shown here is derived from an EMBL/GenBank/DDBJ whole genome shotgun (WGS) entry which is preliminary data.</text>
</comment>
<evidence type="ECO:0000313" key="19">
    <source>
        <dbReference type="EMBL" id="CAK8687808.1"/>
    </source>
</evidence>
<keyword evidence="2" id="KW-0813">Transport</keyword>
<dbReference type="Pfam" id="PF10613">
    <property type="entry name" value="Lig_chan-Glu_bd"/>
    <property type="match status" value="1"/>
</dbReference>
<dbReference type="PRINTS" id="PR00177">
    <property type="entry name" value="NMDARECEPTOR"/>
</dbReference>